<gene>
    <name evidence="5" type="ordered locus">Sulac_2155</name>
</gene>
<dbReference type="Gene3D" id="1.10.10.10">
    <property type="entry name" value="Winged helix-like DNA-binding domain superfamily/Winged helix DNA-binding domain"/>
    <property type="match status" value="1"/>
</dbReference>
<dbReference type="PRINTS" id="PR00035">
    <property type="entry name" value="HTHGNTR"/>
</dbReference>
<dbReference type="PATRIC" id="fig|679936.5.peg.2224"/>
<reference evidence="5 6" key="2">
    <citation type="journal article" date="2012" name="Stand. Genomic Sci.">
        <title>Complete genome sequence of the moderately thermophilic mineral-sulfide-oxidizing firmicute Sulfobacillus acidophilus type strain (NAL(T)).</title>
        <authorList>
            <person name="Anderson I."/>
            <person name="Chertkov O."/>
            <person name="Chen A."/>
            <person name="Saunders E."/>
            <person name="Lapidus A."/>
            <person name="Nolan M."/>
            <person name="Lucas S."/>
            <person name="Hammon N."/>
            <person name="Deshpande S."/>
            <person name="Cheng J.F."/>
            <person name="Han C."/>
            <person name="Tapia R."/>
            <person name="Goodwin L.A."/>
            <person name="Pitluck S."/>
            <person name="Liolios K."/>
            <person name="Pagani I."/>
            <person name="Ivanova N."/>
            <person name="Mikhailova N."/>
            <person name="Pati A."/>
            <person name="Palaniappan K."/>
            <person name="Land M."/>
            <person name="Pan C."/>
            <person name="Rohde M."/>
            <person name="Pukall R."/>
            <person name="Goker M."/>
            <person name="Detter J.C."/>
            <person name="Woyke T."/>
            <person name="Bristow J."/>
            <person name="Eisen J.A."/>
            <person name="Markowitz V."/>
            <person name="Hugenholtz P."/>
            <person name="Kyrpides N.C."/>
            <person name="Klenk H.P."/>
            <person name="Mavromatis K."/>
        </authorList>
    </citation>
    <scope>NUCLEOTIDE SEQUENCE [LARGE SCALE GENOMIC DNA]</scope>
    <source>
        <strain evidence="6">ATCC 700253 / DSM 10332 / NAL</strain>
    </source>
</reference>
<dbReference type="CDD" id="cd07377">
    <property type="entry name" value="WHTH_GntR"/>
    <property type="match status" value="1"/>
</dbReference>
<dbReference type="STRING" id="679936.Sulac_2155"/>
<proteinExistence type="predicted"/>
<dbReference type="EMBL" id="CP003179">
    <property type="protein sequence ID" value="AEW05635.1"/>
    <property type="molecule type" value="Genomic_DNA"/>
</dbReference>
<dbReference type="Proteomes" id="UP000005439">
    <property type="component" value="Chromosome"/>
</dbReference>
<dbReference type="InterPro" id="IPR000524">
    <property type="entry name" value="Tscrpt_reg_HTH_GntR"/>
</dbReference>
<dbReference type="AlphaFoldDB" id="G8TTG9"/>
<dbReference type="InterPro" id="IPR011711">
    <property type="entry name" value="GntR_C"/>
</dbReference>
<dbReference type="SMART" id="SM00345">
    <property type="entry name" value="HTH_GNTR"/>
    <property type="match status" value="1"/>
</dbReference>
<reference evidence="6" key="1">
    <citation type="submission" date="2011-12" db="EMBL/GenBank/DDBJ databases">
        <title>The complete genome of chromosome of Sulfobacillus acidophilus DSM 10332.</title>
        <authorList>
            <person name="Lucas S."/>
            <person name="Han J."/>
            <person name="Lapidus A."/>
            <person name="Bruce D."/>
            <person name="Goodwin L."/>
            <person name="Pitluck S."/>
            <person name="Peters L."/>
            <person name="Kyrpides N."/>
            <person name="Mavromatis K."/>
            <person name="Ivanova N."/>
            <person name="Mikhailova N."/>
            <person name="Chertkov O."/>
            <person name="Saunders E."/>
            <person name="Detter J.C."/>
            <person name="Tapia R."/>
            <person name="Han C."/>
            <person name="Land M."/>
            <person name="Hauser L."/>
            <person name="Markowitz V."/>
            <person name="Cheng J.-F."/>
            <person name="Hugenholtz P."/>
            <person name="Woyke T."/>
            <person name="Wu D."/>
            <person name="Pukall R."/>
            <person name="Gehrich-Schroeter G."/>
            <person name="Schneider S."/>
            <person name="Klenk H.-P."/>
            <person name="Eisen J.A."/>
        </authorList>
    </citation>
    <scope>NUCLEOTIDE SEQUENCE [LARGE SCALE GENOMIC DNA]</scope>
    <source>
        <strain evidence="6">ATCC 700253 / DSM 10332 / NAL</strain>
    </source>
</reference>
<dbReference type="SUPFAM" id="SSF48008">
    <property type="entry name" value="GntR ligand-binding domain-like"/>
    <property type="match status" value="1"/>
</dbReference>
<evidence type="ECO:0000256" key="3">
    <source>
        <dbReference type="ARBA" id="ARBA00023163"/>
    </source>
</evidence>
<dbReference type="GO" id="GO:0003700">
    <property type="term" value="F:DNA-binding transcription factor activity"/>
    <property type="evidence" value="ECO:0007669"/>
    <property type="project" value="InterPro"/>
</dbReference>
<dbReference type="PANTHER" id="PTHR43537">
    <property type="entry name" value="TRANSCRIPTIONAL REGULATOR, GNTR FAMILY"/>
    <property type="match status" value="1"/>
</dbReference>
<evidence type="ECO:0000259" key="4">
    <source>
        <dbReference type="PROSITE" id="PS50949"/>
    </source>
</evidence>
<evidence type="ECO:0000256" key="1">
    <source>
        <dbReference type="ARBA" id="ARBA00023015"/>
    </source>
</evidence>
<dbReference type="GO" id="GO:0003677">
    <property type="term" value="F:DNA binding"/>
    <property type="evidence" value="ECO:0007669"/>
    <property type="project" value="UniProtKB-KW"/>
</dbReference>
<dbReference type="KEGG" id="sap:Sulac_2155"/>
<keyword evidence="1" id="KW-0805">Transcription regulation</keyword>
<name>G8TTG9_SULAD</name>
<dbReference type="Gene3D" id="1.20.120.530">
    <property type="entry name" value="GntR ligand-binding domain-like"/>
    <property type="match status" value="1"/>
</dbReference>
<keyword evidence="6" id="KW-1185">Reference proteome</keyword>
<feature type="domain" description="HTH gntR-type" evidence="4">
    <location>
        <begin position="9"/>
        <end position="77"/>
    </location>
</feature>
<protein>
    <submittedName>
        <fullName evidence="5">Transcriptional regulator, GntR family</fullName>
    </submittedName>
</protein>
<evidence type="ECO:0000313" key="6">
    <source>
        <dbReference type="Proteomes" id="UP000005439"/>
    </source>
</evidence>
<dbReference type="Pfam" id="PF00392">
    <property type="entry name" value="GntR"/>
    <property type="match status" value="1"/>
</dbReference>
<dbReference type="SUPFAM" id="SSF46785">
    <property type="entry name" value="Winged helix' DNA-binding domain"/>
    <property type="match status" value="1"/>
</dbReference>
<keyword evidence="3" id="KW-0804">Transcription</keyword>
<dbReference type="InterPro" id="IPR008920">
    <property type="entry name" value="TF_FadR/GntR_C"/>
</dbReference>
<dbReference type="InterPro" id="IPR036390">
    <property type="entry name" value="WH_DNA-bd_sf"/>
</dbReference>
<dbReference type="Pfam" id="PF07729">
    <property type="entry name" value="FCD"/>
    <property type="match status" value="1"/>
</dbReference>
<evidence type="ECO:0000256" key="2">
    <source>
        <dbReference type="ARBA" id="ARBA00023125"/>
    </source>
</evidence>
<keyword evidence="2" id="KW-0238">DNA-binding</keyword>
<evidence type="ECO:0000313" key="5">
    <source>
        <dbReference type="EMBL" id="AEW05635.1"/>
    </source>
</evidence>
<organism evidence="5 6">
    <name type="scientific">Sulfobacillus acidophilus (strain ATCC 700253 / DSM 10332 / NAL)</name>
    <dbReference type="NCBI Taxonomy" id="679936"/>
    <lineage>
        <taxon>Bacteria</taxon>
        <taxon>Bacillati</taxon>
        <taxon>Bacillota</taxon>
        <taxon>Clostridia</taxon>
        <taxon>Eubacteriales</taxon>
        <taxon>Clostridiales Family XVII. Incertae Sedis</taxon>
        <taxon>Sulfobacillus</taxon>
    </lineage>
</organism>
<dbReference type="PANTHER" id="PTHR43537:SF5">
    <property type="entry name" value="UXU OPERON TRANSCRIPTIONAL REGULATOR"/>
    <property type="match status" value="1"/>
</dbReference>
<sequence length="241" mass="26382">MFEPISQSLSLRERIVQEILRKIESGELAPGDRLPPERELAIQLNVSRTTVRDALRTLAGLGVISIHHGRGIFVQGTEGMALGNALWAPFVVRPDTVSALFEVRRTLEVAAAGWAAQRATPEERQKLITITESAETAVAGESVIDVDYVADADQIFHTTLVMASHNPVAGRLMLNLLDLLEAVRKQSLAIPGRARQSISDHREVAEAVARGDVEAAQRAVLTHLTSVEEAILKHLSIRREE</sequence>
<dbReference type="HOGENOM" id="CLU_017584_9_3_9"/>
<accession>G8TTG9</accession>
<dbReference type="PROSITE" id="PS50949">
    <property type="entry name" value="HTH_GNTR"/>
    <property type="match status" value="1"/>
</dbReference>
<dbReference type="InterPro" id="IPR036388">
    <property type="entry name" value="WH-like_DNA-bd_sf"/>
</dbReference>
<dbReference type="SMART" id="SM00895">
    <property type="entry name" value="FCD"/>
    <property type="match status" value="1"/>
</dbReference>